<keyword evidence="3" id="KW-1185">Reference proteome</keyword>
<feature type="compositionally biased region" description="Basic residues" evidence="1">
    <location>
        <begin position="14"/>
        <end position="27"/>
    </location>
</feature>
<organism evidence="2 3">
    <name type="scientific">Actinocorallia aurantiaca</name>
    <dbReference type="NCBI Taxonomy" id="46204"/>
    <lineage>
        <taxon>Bacteria</taxon>
        <taxon>Bacillati</taxon>
        <taxon>Actinomycetota</taxon>
        <taxon>Actinomycetes</taxon>
        <taxon>Streptosporangiales</taxon>
        <taxon>Thermomonosporaceae</taxon>
        <taxon>Actinocorallia</taxon>
    </lineage>
</organism>
<comment type="caution">
    <text evidence="2">The sequence shown here is derived from an EMBL/GenBank/DDBJ whole genome shotgun (WGS) entry which is preliminary data.</text>
</comment>
<evidence type="ECO:0000256" key="1">
    <source>
        <dbReference type="SAM" id="MobiDB-lite"/>
    </source>
</evidence>
<evidence type="ECO:0008006" key="4">
    <source>
        <dbReference type="Google" id="ProtNLM"/>
    </source>
</evidence>
<feature type="region of interest" description="Disordered" evidence="1">
    <location>
        <begin position="1"/>
        <end position="37"/>
    </location>
</feature>
<name>A0ABN3UA80_9ACTN</name>
<dbReference type="EMBL" id="BAAATZ010000012">
    <property type="protein sequence ID" value="GAA2728127.1"/>
    <property type="molecule type" value="Genomic_DNA"/>
</dbReference>
<proteinExistence type="predicted"/>
<dbReference type="RefSeq" id="WP_344451544.1">
    <property type="nucleotide sequence ID" value="NZ_BAAATZ010000012.1"/>
</dbReference>
<gene>
    <name evidence="2" type="ORF">GCM10010439_35660</name>
</gene>
<accession>A0ABN3UA80</accession>
<dbReference type="Proteomes" id="UP001501842">
    <property type="component" value="Unassembled WGS sequence"/>
</dbReference>
<reference evidence="2 3" key="1">
    <citation type="journal article" date="2019" name="Int. J. Syst. Evol. Microbiol.">
        <title>The Global Catalogue of Microorganisms (GCM) 10K type strain sequencing project: providing services to taxonomists for standard genome sequencing and annotation.</title>
        <authorList>
            <consortium name="The Broad Institute Genomics Platform"/>
            <consortium name="The Broad Institute Genome Sequencing Center for Infectious Disease"/>
            <person name="Wu L."/>
            <person name="Ma J."/>
        </authorList>
    </citation>
    <scope>NUCLEOTIDE SEQUENCE [LARGE SCALE GENOMIC DNA]</scope>
    <source>
        <strain evidence="2 3">JCM 8201</strain>
    </source>
</reference>
<evidence type="ECO:0000313" key="2">
    <source>
        <dbReference type="EMBL" id="GAA2728127.1"/>
    </source>
</evidence>
<protein>
    <recommendedName>
        <fullName evidence="4">MinD-like ATPase involved in chromosome partitioning or flagellar assembly</fullName>
    </recommendedName>
</protein>
<sequence>MTELPDVTPDALPTRRRAGRRGGRHRGGSFSLPPDSPAVVLVGGPPEVMGELSRIIAAAHPGIPVYTGADADLGQLAGDPAAVVVPLLLTPDPSVETPLRQGLAELPVLVSDALGPHPLLAEALHLRLAEAGLARADRIRMMSMVTAADGVILATRTVDESAEITSVLLASRLAVPVVAAPIDDPQKLAAAAASLRGMGSHRPALSPCVLEVDGGELAKAAADAGAEPAAALGAHPSVAQLAVLRYVEALEAADYQSEA</sequence>
<evidence type="ECO:0000313" key="3">
    <source>
        <dbReference type="Proteomes" id="UP001501842"/>
    </source>
</evidence>